<accession>A0A5A7PVZ3</accession>
<gene>
    <name evidence="2" type="ORF">STAS_13433</name>
</gene>
<keyword evidence="3" id="KW-1185">Reference proteome</keyword>
<feature type="region of interest" description="Disordered" evidence="1">
    <location>
        <begin position="174"/>
        <end position="211"/>
    </location>
</feature>
<name>A0A5A7PVZ3_STRAF</name>
<feature type="compositionally biased region" description="Low complexity" evidence="1">
    <location>
        <begin position="84"/>
        <end position="94"/>
    </location>
</feature>
<dbReference type="EMBL" id="BKCP01005283">
    <property type="protein sequence ID" value="GER37043.1"/>
    <property type="molecule type" value="Genomic_DNA"/>
</dbReference>
<evidence type="ECO:0000256" key="1">
    <source>
        <dbReference type="SAM" id="MobiDB-lite"/>
    </source>
</evidence>
<proteinExistence type="predicted"/>
<feature type="compositionally biased region" description="Polar residues" evidence="1">
    <location>
        <begin position="10"/>
        <end position="32"/>
    </location>
</feature>
<dbReference type="AlphaFoldDB" id="A0A5A7PVZ3"/>
<comment type="caution">
    <text evidence="2">The sequence shown here is derived from an EMBL/GenBank/DDBJ whole genome shotgun (WGS) entry which is preliminary data.</text>
</comment>
<evidence type="ECO:0000313" key="2">
    <source>
        <dbReference type="EMBL" id="GER37043.1"/>
    </source>
</evidence>
<organism evidence="2 3">
    <name type="scientific">Striga asiatica</name>
    <name type="common">Asiatic witchweed</name>
    <name type="synonym">Buchnera asiatica</name>
    <dbReference type="NCBI Taxonomy" id="4170"/>
    <lineage>
        <taxon>Eukaryota</taxon>
        <taxon>Viridiplantae</taxon>
        <taxon>Streptophyta</taxon>
        <taxon>Embryophyta</taxon>
        <taxon>Tracheophyta</taxon>
        <taxon>Spermatophyta</taxon>
        <taxon>Magnoliopsida</taxon>
        <taxon>eudicotyledons</taxon>
        <taxon>Gunneridae</taxon>
        <taxon>Pentapetalae</taxon>
        <taxon>asterids</taxon>
        <taxon>lamiids</taxon>
        <taxon>Lamiales</taxon>
        <taxon>Orobanchaceae</taxon>
        <taxon>Buchnereae</taxon>
        <taxon>Striga</taxon>
    </lineage>
</organism>
<feature type="region of interest" description="Disordered" evidence="1">
    <location>
        <begin position="49"/>
        <end position="144"/>
    </location>
</feature>
<reference evidence="3" key="1">
    <citation type="journal article" date="2019" name="Curr. Biol.">
        <title>Genome Sequence of Striga asiatica Provides Insight into the Evolution of Plant Parasitism.</title>
        <authorList>
            <person name="Yoshida S."/>
            <person name="Kim S."/>
            <person name="Wafula E.K."/>
            <person name="Tanskanen J."/>
            <person name="Kim Y.M."/>
            <person name="Honaas L."/>
            <person name="Yang Z."/>
            <person name="Spallek T."/>
            <person name="Conn C.E."/>
            <person name="Ichihashi Y."/>
            <person name="Cheong K."/>
            <person name="Cui S."/>
            <person name="Der J.P."/>
            <person name="Gundlach H."/>
            <person name="Jiao Y."/>
            <person name="Hori C."/>
            <person name="Ishida J.K."/>
            <person name="Kasahara H."/>
            <person name="Kiba T."/>
            <person name="Kim M.S."/>
            <person name="Koo N."/>
            <person name="Laohavisit A."/>
            <person name="Lee Y.H."/>
            <person name="Lumba S."/>
            <person name="McCourt P."/>
            <person name="Mortimer J.C."/>
            <person name="Mutuku J.M."/>
            <person name="Nomura T."/>
            <person name="Sasaki-Sekimoto Y."/>
            <person name="Seto Y."/>
            <person name="Wang Y."/>
            <person name="Wakatake T."/>
            <person name="Sakakibara H."/>
            <person name="Demura T."/>
            <person name="Yamaguchi S."/>
            <person name="Yoneyama K."/>
            <person name="Manabe R.I."/>
            <person name="Nelson D.C."/>
            <person name="Schulman A.H."/>
            <person name="Timko M.P."/>
            <person name="dePamphilis C.W."/>
            <person name="Choi D."/>
            <person name="Shirasu K."/>
        </authorList>
    </citation>
    <scope>NUCLEOTIDE SEQUENCE [LARGE SCALE GENOMIC DNA]</scope>
    <source>
        <strain evidence="3">cv. UVA1</strain>
    </source>
</reference>
<feature type="region of interest" description="Disordered" evidence="1">
    <location>
        <begin position="1"/>
        <end position="37"/>
    </location>
</feature>
<protein>
    <submittedName>
        <fullName evidence="2">Nuclear pore anchor</fullName>
    </submittedName>
</protein>
<feature type="compositionally biased region" description="Polar residues" evidence="1">
    <location>
        <begin position="102"/>
        <end position="112"/>
    </location>
</feature>
<sequence length="274" mass="27774">QSKDLHRRSSASTTPSKLSNLPPTTSIPTPNLSAPAAVTGPCAAATIRGHIRLTAPQSDPAASKPFRSPSTSPVLVKTTASTGPAASNSPAAHPAPHHRVSYASTLTGTQPLDRNPARNRGTTGGSSRPATSGTGHITFLPNPHLSASTIPSGVATGGTRTLILAGFPHSLAAKDSSRSSESFPRAETVKIPPPEGRGGAGTAARASSKAVMPVLEGREAAERGIGREEVLLNGGDGLRGGADGEGRAPERIPVLEANEPREPTGVVFRGGEGD</sequence>
<evidence type="ECO:0000313" key="3">
    <source>
        <dbReference type="Proteomes" id="UP000325081"/>
    </source>
</evidence>
<feature type="compositionally biased region" description="Polar residues" evidence="1">
    <location>
        <begin position="68"/>
        <end position="82"/>
    </location>
</feature>
<dbReference type="Proteomes" id="UP000325081">
    <property type="component" value="Unassembled WGS sequence"/>
</dbReference>
<feature type="compositionally biased region" description="Polar residues" evidence="1">
    <location>
        <begin position="125"/>
        <end position="135"/>
    </location>
</feature>
<feature type="region of interest" description="Disordered" evidence="1">
    <location>
        <begin position="226"/>
        <end position="274"/>
    </location>
</feature>
<feature type="non-terminal residue" evidence="2">
    <location>
        <position position="1"/>
    </location>
</feature>